<evidence type="ECO:0000313" key="5">
    <source>
        <dbReference type="Proteomes" id="UP000777438"/>
    </source>
</evidence>
<dbReference type="CDD" id="cd12148">
    <property type="entry name" value="fungal_TF_MHR"/>
    <property type="match status" value="1"/>
</dbReference>
<evidence type="ECO:0000256" key="2">
    <source>
        <dbReference type="SAM" id="MobiDB-lite"/>
    </source>
</evidence>
<dbReference type="PANTHER" id="PTHR46910:SF25">
    <property type="entry name" value="ABC-TRANSPORTER-REGULATING TRANSCRIPTION FACTOR"/>
    <property type="match status" value="1"/>
</dbReference>
<feature type="region of interest" description="Disordered" evidence="2">
    <location>
        <begin position="1"/>
        <end position="32"/>
    </location>
</feature>
<protein>
    <submittedName>
        <fullName evidence="4">Fungal-specific transcription factor domain-containing protein</fullName>
    </submittedName>
</protein>
<dbReference type="EMBL" id="JAGPYM010000090">
    <property type="protein sequence ID" value="KAH6867783.1"/>
    <property type="molecule type" value="Genomic_DNA"/>
</dbReference>
<sequence length="608" mass="68004">MLAQTPGTTDTATREQDIFPDNSDTVVGGSRDMRYFGPHSGIALVSMGTCQEGDRPPRRTPQPPPQKECWSSWTHPSIQSVLEKQTNKHLPPWAEAFSLVSEFFNYEHQAFPCFHPPSFMALLGKQYSGASAENPAWWASLNAVLAIAQRRRVERGQCPVADEDLAWGYIASALGTVLDVLMRNTQLLSVQALLTVAWFLVGTPNPQPSFMLTGSALRLAHSIGLHRSSDDSSWSPIEREMRRRVFWVALGLDQELCLRTGRPSTHDLHDFHVDLPDHSTDDLETSMTTGGSSLDLFKAQAQLAVIQSRIYRSLHSREPSERATSDSADSALMLNGQLEEWHATFAMALRLDQPPQNCDHYGLMRLSYSYFNCVIVVNRAYSRGYWMPLHRRTAHHLTTDMNTSIQRCLDSARSIIAFVQTTPVQWKSFHWDVISIHASASIVLSINILSNPGLDSTERDLQAVGVVLGLFATLEEQHADTYLTQIRRACEELYRRAQLASRSFVEQLPQPLPRQDLGCRDPVAETHREKSPMGRQPVGLTVPNTVPNSDALLTLPQGGDDCAFGNEPQLNGIEFNPGGSPRTGQTVPYPWLEPWGLDMLLERDFAFF</sequence>
<dbReference type="InterPro" id="IPR050987">
    <property type="entry name" value="AtrR-like"/>
</dbReference>
<dbReference type="Pfam" id="PF04082">
    <property type="entry name" value="Fungal_trans"/>
    <property type="match status" value="1"/>
</dbReference>
<feature type="domain" description="Xylanolytic transcriptional activator regulatory" evidence="3">
    <location>
        <begin position="209"/>
        <end position="282"/>
    </location>
</feature>
<evidence type="ECO:0000313" key="4">
    <source>
        <dbReference type="EMBL" id="KAH6867783.1"/>
    </source>
</evidence>
<feature type="compositionally biased region" description="Polar residues" evidence="2">
    <location>
        <begin position="1"/>
        <end position="11"/>
    </location>
</feature>
<organism evidence="4 5">
    <name type="scientific">Thelonectria olida</name>
    <dbReference type="NCBI Taxonomy" id="1576542"/>
    <lineage>
        <taxon>Eukaryota</taxon>
        <taxon>Fungi</taxon>
        <taxon>Dikarya</taxon>
        <taxon>Ascomycota</taxon>
        <taxon>Pezizomycotina</taxon>
        <taxon>Sordariomycetes</taxon>
        <taxon>Hypocreomycetidae</taxon>
        <taxon>Hypocreales</taxon>
        <taxon>Nectriaceae</taxon>
        <taxon>Thelonectria</taxon>
    </lineage>
</organism>
<dbReference type="SMART" id="SM00906">
    <property type="entry name" value="Fungal_trans"/>
    <property type="match status" value="1"/>
</dbReference>
<feature type="region of interest" description="Disordered" evidence="2">
    <location>
        <begin position="48"/>
        <end position="71"/>
    </location>
</feature>
<proteinExistence type="predicted"/>
<accession>A0A9P9AHE7</accession>
<name>A0A9P9AHE7_9HYPO</name>
<dbReference type="GO" id="GO:0003677">
    <property type="term" value="F:DNA binding"/>
    <property type="evidence" value="ECO:0007669"/>
    <property type="project" value="InterPro"/>
</dbReference>
<gene>
    <name evidence="4" type="ORF">B0T10DRAFT_524181</name>
</gene>
<dbReference type="AlphaFoldDB" id="A0A9P9AHE7"/>
<dbReference type="PANTHER" id="PTHR46910">
    <property type="entry name" value="TRANSCRIPTION FACTOR PDR1"/>
    <property type="match status" value="1"/>
</dbReference>
<dbReference type="GO" id="GO:0003700">
    <property type="term" value="F:DNA-binding transcription factor activity"/>
    <property type="evidence" value="ECO:0007669"/>
    <property type="project" value="InterPro"/>
</dbReference>
<dbReference type="GO" id="GO:0006351">
    <property type="term" value="P:DNA-templated transcription"/>
    <property type="evidence" value="ECO:0007669"/>
    <property type="project" value="InterPro"/>
</dbReference>
<dbReference type="OrthoDB" id="2123952at2759"/>
<keyword evidence="5" id="KW-1185">Reference proteome</keyword>
<dbReference type="Proteomes" id="UP000777438">
    <property type="component" value="Unassembled WGS sequence"/>
</dbReference>
<evidence type="ECO:0000256" key="1">
    <source>
        <dbReference type="ARBA" id="ARBA00023242"/>
    </source>
</evidence>
<dbReference type="InterPro" id="IPR007219">
    <property type="entry name" value="XnlR_reg_dom"/>
</dbReference>
<keyword evidence="1" id="KW-0539">Nucleus</keyword>
<evidence type="ECO:0000259" key="3">
    <source>
        <dbReference type="SMART" id="SM00906"/>
    </source>
</evidence>
<reference evidence="4 5" key="1">
    <citation type="journal article" date="2021" name="Nat. Commun.">
        <title>Genetic determinants of endophytism in the Arabidopsis root mycobiome.</title>
        <authorList>
            <person name="Mesny F."/>
            <person name="Miyauchi S."/>
            <person name="Thiergart T."/>
            <person name="Pickel B."/>
            <person name="Atanasova L."/>
            <person name="Karlsson M."/>
            <person name="Huettel B."/>
            <person name="Barry K.W."/>
            <person name="Haridas S."/>
            <person name="Chen C."/>
            <person name="Bauer D."/>
            <person name="Andreopoulos W."/>
            <person name="Pangilinan J."/>
            <person name="LaButti K."/>
            <person name="Riley R."/>
            <person name="Lipzen A."/>
            <person name="Clum A."/>
            <person name="Drula E."/>
            <person name="Henrissat B."/>
            <person name="Kohler A."/>
            <person name="Grigoriev I.V."/>
            <person name="Martin F.M."/>
            <person name="Hacquard S."/>
        </authorList>
    </citation>
    <scope>NUCLEOTIDE SEQUENCE [LARGE SCALE GENOMIC DNA]</scope>
    <source>
        <strain evidence="4 5">MPI-CAGE-CH-0241</strain>
    </source>
</reference>
<dbReference type="GO" id="GO:0008270">
    <property type="term" value="F:zinc ion binding"/>
    <property type="evidence" value="ECO:0007669"/>
    <property type="project" value="InterPro"/>
</dbReference>
<comment type="caution">
    <text evidence="4">The sequence shown here is derived from an EMBL/GenBank/DDBJ whole genome shotgun (WGS) entry which is preliminary data.</text>
</comment>